<dbReference type="AlphaFoldDB" id="A0A0R3LKL8"/>
<gene>
    <name evidence="3" type="ORF">CQ12_37255</name>
</gene>
<feature type="domain" description="DUF4440" evidence="2">
    <location>
        <begin position="28"/>
        <end position="132"/>
    </location>
</feature>
<dbReference type="Pfam" id="PF14534">
    <property type="entry name" value="DUF4440"/>
    <property type="match status" value="1"/>
</dbReference>
<proteinExistence type="predicted"/>
<accession>A0A0R3LKL8</accession>
<protein>
    <recommendedName>
        <fullName evidence="2">DUF4440 domain-containing protein</fullName>
    </recommendedName>
</protein>
<dbReference type="Gene3D" id="3.10.450.50">
    <property type="match status" value="1"/>
</dbReference>
<evidence type="ECO:0000259" key="2">
    <source>
        <dbReference type="Pfam" id="PF14534"/>
    </source>
</evidence>
<keyword evidence="4" id="KW-1185">Reference proteome</keyword>
<organism evidence="3 4">
    <name type="scientific">Bradyrhizobium jicamae</name>
    <dbReference type="NCBI Taxonomy" id="280332"/>
    <lineage>
        <taxon>Bacteria</taxon>
        <taxon>Pseudomonadati</taxon>
        <taxon>Pseudomonadota</taxon>
        <taxon>Alphaproteobacteria</taxon>
        <taxon>Hyphomicrobiales</taxon>
        <taxon>Nitrobacteraceae</taxon>
        <taxon>Bradyrhizobium</taxon>
    </lineage>
</organism>
<sequence length="146" mass="15926">MKRSVLLALCIPFVFSAPASADDMKQEITKIASVYMDCFSKQDPACIAALYTKDGFIVNPAGKHVITEYYGGAFKAGLTKLEATVDEVWEIDNDTPGAMGKFRVTGKNDKGEPMDTAGVWTAVYVKQDGKWKARMLTAAPLPPKKD</sequence>
<dbReference type="RefSeq" id="WP_057835945.1">
    <property type="nucleotide sequence ID" value="NZ_LLXZ01000092.1"/>
</dbReference>
<dbReference type="SUPFAM" id="SSF54427">
    <property type="entry name" value="NTF2-like"/>
    <property type="match status" value="1"/>
</dbReference>
<dbReference type="InterPro" id="IPR027843">
    <property type="entry name" value="DUF4440"/>
</dbReference>
<evidence type="ECO:0000256" key="1">
    <source>
        <dbReference type="SAM" id="SignalP"/>
    </source>
</evidence>
<dbReference type="Proteomes" id="UP000050863">
    <property type="component" value="Unassembled WGS sequence"/>
</dbReference>
<name>A0A0R3LKL8_9BRAD</name>
<feature type="signal peptide" evidence="1">
    <location>
        <begin position="1"/>
        <end position="21"/>
    </location>
</feature>
<dbReference type="EMBL" id="LLXZ01000092">
    <property type="protein sequence ID" value="KRR08276.1"/>
    <property type="molecule type" value="Genomic_DNA"/>
</dbReference>
<comment type="caution">
    <text evidence="3">The sequence shown here is derived from an EMBL/GenBank/DDBJ whole genome shotgun (WGS) entry which is preliminary data.</text>
</comment>
<feature type="chain" id="PRO_5006443149" description="DUF4440 domain-containing protein" evidence="1">
    <location>
        <begin position="22"/>
        <end position="146"/>
    </location>
</feature>
<dbReference type="InterPro" id="IPR032710">
    <property type="entry name" value="NTF2-like_dom_sf"/>
</dbReference>
<keyword evidence="1" id="KW-0732">Signal</keyword>
<reference evidence="3 4" key="1">
    <citation type="submission" date="2014-03" db="EMBL/GenBank/DDBJ databases">
        <title>Bradyrhizobium valentinum sp. nov., isolated from effective nodules of Lupinus mariae-josephae, a lupine endemic of basic-lime soils in Eastern Spain.</title>
        <authorList>
            <person name="Duran D."/>
            <person name="Rey L."/>
            <person name="Navarro A."/>
            <person name="Busquets A."/>
            <person name="Imperial J."/>
            <person name="Ruiz-Argueso T."/>
        </authorList>
    </citation>
    <scope>NUCLEOTIDE SEQUENCE [LARGE SCALE GENOMIC DNA]</scope>
    <source>
        <strain evidence="3 4">PAC68</strain>
    </source>
</reference>
<evidence type="ECO:0000313" key="3">
    <source>
        <dbReference type="EMBL" id="KRR08276.1"/>
    </source>
</evidence>
<evidence type="ECO:0000313" key="4">
    <source>
        <dbReference type="Proteomes" id="UP000050863"/>
    </source>
</evidence>